<dbReference type="AlphaFoldDB" id="A0A5N6MAG0"/>
<feature type="compositionally biased region" description="Basic and acidic residues" evidence="1">
    <location>
        <begin position="73"/>
        <end position="88"/>
    </location>
</feature>
<feature type="region of interest" description="Disordered" evidence="1">
    <location>
        <begin position="54"/>
        <end position="88"/>
    </location>
</feature>
<keyword evidence="3" id="KW-1185">Reference proteome</keyword>
<accession>A0A5N6MAG0</accession>
<protein>
    <submittedName>
        <fullName evidence="2">Uncharacterized protein</fullName>
    </submittedName>
</protein>
<sequence>MMQPPSLSMTRPEISQTMLKFWNNLTFVDSYQGSFVDDLPEEYMTTKRSLKEWQVPEDGEHSTVAVEAGTSTDHLKSKTKIDEELKTD</sequence>
<evidence type="ECO:0000313" key="3">
    <source>
        <dbReference type="Proteomes" id="UP000326396"/>
    </source>
</evidence>
<evidence type="ECO:0000256" key="1">
    <source>
        <dbReference type="SAM" id="MobiDB-lite"/>
    </source>
</evidence>
<evidence type="ECO:0000313" key="2">
    <source>
        <dbReference type="EMBL" id="KAD3337406.1"/>
    </source>
</evidence>
<dbReference type="EMBL" id="SZYD01000016">
    <property type="protein sequence ID" value="KAD3337406.1"/>
    <property type="molecule type" value="Genomic_DNA"/>
</dbReference>
<reference evidence="2 3" key="1">
    <citation type="submission" date="2019-05" db="EMBL/GenBank/DDBJ databases">
        <title>Mikania micrantha, genome provides insights into the molecular mechanism of rapid growth.</title>
        <authorList>
            <person name="Liu B."/>
        </authorList>
    </citation>
    <scope>NUCLEOTIDE SEQUENCE [LARGE SCALE GENOMIC DNA]</scope>
    <source>
        <strain evidence="2">NLD-2019</strain>
        <tissue evidence="2">Leaf</tissue>
    </source>
</reference>
<proteinExistence type="predicted"/>
<comment type="caution">
    <text evidence="2">The sequence shown here is derived from an EMBL/GenBank/DDBJ whole genome shotgun (WGS) entry which is preliminary data.</text>
</comment>
<dbReference type="Proteomes" id="UP000326396">
    <property type="component" value="Linkage Group LG6"/>
</dbReference>
<gene>
    <name evidence="2" type="ORF">E3N88_32926</name>
</gene>
<name>A0A5N6MAG0_9ASTR</name>
<organism evidence="2 3">
    <name type="scientific">Mikania micrantha</name>
    <name type="common">bitter vine</name>
    <dbReference type="NCBI Taxonomy" id="192012"/>
    <lineage>
        <taxon>Eukaryota</taxon>
        <taxon>Viridiplantae</taxon>
        <taxon>Streptophyta</taxon>
        <taxon>Embryophyta</taxon>
        <taxon>Tracheophyta</taxon>
        <taxon>Spermatophyta</taxon>
        <taxon>Magnoliopsida</taxon>
        <taxon>eudicotyledons</taxon>
        <taxon>Gunneridae</taxon>
        <taxon>Pentapetalae</taxon>
        <taxon>asterids</taxon>
        <taxon>campanulids</taxon>
        <taxon>Asterales</taxon>
        <taxon>Asteraceae</taxon>
        <taxon>Asteroideae</taxon>
        <taxon>Heliantheae alliance</taxon>
        <taxon>Eupatorieae</taxon>
        <taxon>Mikania</taxon>
    </lineage>
</organism>